<dbReference type="EMBL" id="JAGRZL010000006">
    <property type="protein sequence ID" value="MBR7627714.1"/>
    <property type="molecule type" value="Genomic_DNA"/>
</dbReference>
<evidence type="ECO:0000256" key="2">
    <source>
        <dbReference type="SAM" id="Phobius"/>
    </source>
</evidence>
<dbReference type="InterPro" id="IPR006597">
    <property type="entry name" value="Sel1-like"/>
</dbReference>
<keyword evidence="2" id="KW-0472">Membrane</keyword>
<dbReference type="Pfam" id="PF08238">
    <property type="entry name" value="Sel1"/>
    <property type="match status" value="7"/>
</dbReference>
<sequence>MNDNMNSKDKPKDSSLSESTENAKFNRTNIPLTAIVFGAIALVNIFQLIKPEEKYTIPIEVQQNISNLIKVHNAQSYPLNSLQRDTALDNIMSMQFDELKSSEVVSKENINQLANVHHVYSNSDSYPRDWTSETMEDILVGAQAGDMQAQKIMGKRYGFAQDNTNAILWMEKAAAQGDAEAQYLVGCLYSFCSETPDYDKARFWFEKSAAQDYAAGQGSLGVLYSSGEGVEQDYAKAVELFRKAADQGYGEAQYNLGLLYEQGNGVVKSDAMAVRYFDMASAQGVGLAQDSLGWMYREGRGVKQDVKRALTLFLMAADNKVPAASNAAGWIYVEGEGVNQDYEKAANLFRRAAEAGYAKSQYSLGWLYENGHGLKQDMVEAYAWMDVAVKNGFESGQPDLERVTHFLKTGQKAEARNKASDYLERYGNKLSSANSDNKCNARPGC</sequence>
<keyword evidence="4" id="KW-1185">Reference proteome</keyword>
<organism evidence="3 4">
    <name type="scientific">Aeromonas popoffii</name>
    <dbReference type="NCBI Taxonomy" id="70856"/>
    <lineage>
        <taxon>Bacteria</taxon>
        <taxon>Pseudomonadati</taxon>
        <taxon>Pseudomonadota</taxon>
        <taxon>Gammaproteobacteria</taxon>
        <taxon>Aeromonadales</taxon>
        <taxon>Aeromonadaceae</taxon>
        <taxon>Aeromonas</taxon>
    </lineage>
</organism>
<evidence type="ECO:0000313" key="3">
    <source>
        <dbReference type="EMBL" id="MBR7627714.1"/>
    </source>
</evidence>
<feature type="compositionally biased region" description="Basic and acidic residues" evidence="1">
    <location>
        <begin position="1"/>
        <end position="15"/>
    </location>
</feature>
<dbReference type="SMART" id="SM00671">
    <property type="entry name" value="SEL1"/>
    <property type="match status" value="7"/>
</dbReference>
<protein>
    <submittedName>
        <fullName evidence="3">Sel1 repeat family protein</fullName>
    </submittedName>
</protein>
<feature type="region of interest" description="Disordered" evidence="1">
    <location>
        <begin position="1"/>
        <end position="21"/>
    </location>
</feature>
<dbReference type="PANTHER" id="PTHR11102:SF160">
    <property type="entry name" value="ERAD-ASSOCIATED E3 UBIQUITIN-PROTEIN LIGASE COMPONENT HRD3"/>
    <property type="match status" value="1"/>
</dbReference>
<evidence type="ECO:0000313" key="4">
    <source>
        <dbReference type="Proteomes" id="UP000675653"/>
    </source>
</evidence>
<name>A0ABS5GKP7_9GAMM</name>
<accession>A0ABS5GKP7</accession>
<dbReference type="PANTHER" id="PTHR11102">
    <property type="entry name" value="SEL-1-LIKE PROTEIN"/>
    <property type="match status" value="1"/>
</dbReference>
<dbReference type="InterPro" id="IPR050767">
    <property type="entry name" value="Sel1_AlgK"/>
</dbReference>
<keyword evidence="2" id="KW-0812">Transmembrane</keyword>
<keyword evidence="2" id="KW-1133">Transmembrane helix</keyword>
<gene>
    <name evidence="3" type="ORF">KAT72_01360</name>
</gene>
<dbReference type="Gene3D" id="1.25.40.10">
    <property type="entry name" value="Tetratricopeptide repeat domain"/>
    <property type="match status" value="2"/>
</dbReference>
<reference evidence="3 4" key="1">
    <citation type="submission" date="2021-04" db="EMBL/GenBank/DDBJ databases">
        <title>Draft Genome of Aeromonas popoffii ID682, isolated from a natural water source in Idaho.</title>
        <authorList>
            <person name="Testerman T."/>
            <person name="Graf J."/>
        </authorList>
    </citation>
    <scope>NUCLEOTIDE SEQUENCE [LARGE SCALE GENOMIC DNA]</scope>
    <source>
        <strain evidence="3 4">ID682</strain>
    </source>
</reference>
<proteinExistence type="predicted"/>
<dbReference type="RefSeq" id="WP_212512494.1">
    <property type="nucleotide sequence ID" value="NZ_CAWQDX010000085.1"/>
</dbReference>
<feature type="transmembrane region" description="Helical" evidence="2">
    <location>
        <begin position="30"/>
        <end position="49"/>
    </location>
</feature>
<comment type="caution">
    <text evidence="3">The sequence shown here is derived from an EMBL/GenBank/DDBJ whole genome shotgun (WGS) entry which is preliminary data.</text>
</comment>
<evidence type="ECO:0000256" key="1">
    <source>
        <dbReference type="SAM" id="MobiDB-lite"/>
    </source>
</evidence>
<dbReference type="SUPFAM" id="SSF81901">
    <property type="entry name" value="HCP-like"/>
    <property type="match status" value="2"/>
</dbReference>
<dbReference type="InterPro" id="IPR011990">
    <property type="entry name" value="TPR-like_helical_dom_sf"/>
</dbReference>
<dbReference type="Proteomes" id="UP000675653">
    <property type="component" value="Unassembled WGS sequence"/>
</dbReference>